<gene>
    <name evidence="2" type="ORF">CCAP1982_LOCUS10438</name>
</gene>
<reference evidence="2" key="1">
    <citation type="submission" date="2020-11" db="EMBL/GenBank/DDBJ databases">
        <authorList>
            <person name="Whitehead M."/>
        </authorList>
    </citation>
    <scope>NUCLEOTIDE SEQUENCE</scope>
    <source>
        <strain evidence="2">EGII</strain>
    </source>
</reference>
<name>A0A811UTB8_CERCA</name>
<feature type="compositionally biased region" description="Polar residues" evidence="1">
    <location>
        <begin position="53"/>
        <end position="66"/>
    </location>
</feature>
<organism evidence="2 3">
    <name type="scientific">Ceratitis capitata</name>
    <name type="common">Mediterranean fruit fly</name>
    <name type="synonym">Tephritis capitata</name>
    <dbReference type="NCBI Taxonomy" id="7213"/>
    <lineage>
        <taxon>Eukaryota</taxon>
        <taxon>Metazoa</taxon>
        <taxon>Ecdysozoa</taxon>
        <taxon>Arthropoda</taxon>
        <taxon>Hexapoda</taxon>
        <taxon>Insecta</taxon>
        <taxon>Pterygota</taxon>
        <taxon>Neoptera</taxon>
        <taxon>Endopterygota</taxon>
        <taxon>Diptera</taxon>
        <taxon>Brachycera</taxon>
        <taxon>Muscomorpha</taxon>
        <taxon>Tephritoidea</taxon>
        <taxon>Tephritidae</taxon>
        <taxon>Ceratitis</taxon>
        <taxon>Ceratitis</taxon>
    </lineage>
</organism>
<evidence type="ECO:0000313" key="3">
    <source>
        <dbReference type="Proteomes" id="UP000606786"/>
    </source>
</evidence>
<evidence type="ECO:0000313" key="2">
    <source>
        <dbReference type="EMBL" id="CAD7001951.1"/>
    </source>
</evidence>
<dbReference type="Proteomes" id="UP000606786">
    <property type="component" value="Unassembled WGS sequence"/>
</dbReference>
<keyword evidence="3" id="KW-1185">Reference proteome</keyword>
<comment type="caution">
    <text evidence="2">The sequence shown here is derived from an EMBL/GenBank/DDBJ whole genome shotgun (WGS) entry which is preliminary data.</text>
</comment>
<feature type="region of interest" description="Disordered" evidence="1">
    <location>
        <begin position="52"/>
        <end position="75"/>
    </location>
</feature>
<dbReference type="AlphaFoldDB" id="A0A811UTB8"/>
<accession>A0A811UTB8</accession>
<protein>
    <submittedName>
        <fullName evidence="2">(Mediterranean fruit fly) hypothetical protein</fullName>
    </submittedName>
</protein>
<evidence type="ECO:0000256" key="1">
    <source>
        <dbReference type="SAM" id="MobiDB-lite"/>
    </source>
</evidence>
<proteinExistence type="predicted"/>
<dbReference type="EMBL" id="CAJHJT010000023">
    <property type="protein sequence ID" value="CAD7001951.1"/>
    <property type="molecule type" value="Genomic_DNA"/>
</dbReference>
<sequence length="100" mass="11146">MQKGSIVSFAVGLIPPILNTNIPPPQNPNTTPELEALISRIVKEIVTKEDKANNPNSVLTNPNDQTIDPEHRGRLDDLHKIPDIIRSLREFSGNPGEFNW</sequence>